<reference evidence="1 2" key="1">
    <citation type="journal article" date="2015" name="Proc. Natl. Acad. Sci. U.S.A.">
        <title>The resurrection genome of Boea hygrometrica: A blueprint for survival of dehydration.</title>
        <authorList>
            <person name="Xiao L."/>
            <person name="Yang G."/>
            <person name="Zhang L."/>
            <person name="Yang X."/>
            <person name="Zhao S."/>
            <person name="Ji Z."/>
            <person name="Zhou Q."/>
            <person name="Hu M."/>
            <person name="Wang Y."/>
            <person name="Chen M."/>
            <person name="Xu Y."/>
            <person name="Jin H."/>
            <person name="Xiao X."/>
            <person name="Hu G."/>
            <person name="Bao F."/>
            <person name="Hu Y."/>
            <person name="Wan P."/>
            <person name="Li L."/>
            <person name="Deng X."/>
            <person name="Kuang T."/>
            <person name="Xiang C."/>
            <person name="Zhu J.K."/>
            <person name="Oliver M.J."/>
            <person name="He Y."/>
        </authorList>
    </citation>
    <scope>NUCLEOTIDE SEQUENCE [LARGE SCALE GENOMIC DNA]</scope>
    <source>
        <strain evidence="2">cv. XS01</strain>
    </source>
</reference>
<dbReference type="Proteomes" id="UP000250235">
    <property type="component" value="Unassembled WGS sequence"/>
</dbReference>
<evidence type="ECO:0000313" key="2">
    <source>
        <dbReference type="Proteomes" id="UP000250235"/>
    </source>
</evidence>
<gene>
    <name evidence="1" type="ORF">F511_42477</name>
</gene>
<dbReference type="AlphaFoldDB" id="A0A2Z7CP35"/>
<sequence length="184" mass="20537">MTRRRIQLEVEAGFAKIKLGKDPLEDFGYNDPRCNPLLRLAAARTPSNTTAHQPASCVCLTHFFYVSLSNVSESVCENYTVYAHSRMYSHTLGSAPLRAGFLLSSHDCAVDLINLFLLMHTSVSSSSAAHLIYILCVDLIRWTQTFAEIELCEYVPDVNRTQQINLNNVNSIFTCICVQTALSV</sequence>
<keyword evidence="2" id="KW-1185">Reference proteome</keyword>
<dbReference type="EMBL" id="KQ995553">
    <property type="protein sequence ID" value="KZV46556.1"/>
    <property type="molecule type" value="Genomic_DNA"/>
</dbReference>
<name>A0A2Z7CP35_9LAMI</name>
<proteinExistence type="predicted"/>
<accession>A0A2Z7CP35</accession>
<organism evidence="1 2">
    <name type="scientific">Dorcoceras hygrometricum</name>
    <dbReference type="NCBI Taxonomy" id="472368"/>
    <lineage>
        <taxon>Eukaryota</taxon>
        <taxon>Viridiplantae</taxon>
        <taxon>Streptophyta</taxon>
        <taxon>Embryophyta</taxon>
        <taxon>Tracheophyta</taxon>
        <taxon>Spermatophyta</taxon>
        <taxon>Magnoliopsida</taxon>
        <taxon>eudicotyledons</taxon>
        <taxon>Gunneridae</taxon>
        <taxon>Pentapetalae</taxon>
        <taxon>asterids</taxon>
        <taxon>lamiids</taxon>
        <taxon>Lamiales</taxon>
        <taxon>Gesneriaceae</taxon>
        <taxon>Didymocarpoideae</taxon>
        <taxon>Trichosporeae</taxon>
        <taxon>Loxocarpinae</taxon>
        <taxon>Dorcoceras</taxon>
    </lineage>
</organism>
<evidence type="ECO:0000313" key="1">
    <source>
        <dbReference type="EMBL" id="KZV46556.1"/>
    </source>
</evidence>
<protein>
    <submittedName>
        <fullName evidence="1">Uncharacterized protein</fullName>
    </submittedName>
</protein>